<evidence type="ECO:0008006" key="24">
    <source>
        <dbReference type="Google" id="ProtNLM"/>
    </source>
</evidence>
<dbReference type="PROSITE" id="PS00022">
    <property type="entry name" value="EGF_1"/>
    <property type="match status" value="1"/>
</dbReference>
<dbReference type="Gene3D" id="4.10.900.10">
    <property type="entry name" value="TCF3-CBD (Catenin binding domain)"/>
    <property type="match status" value="1"/>
</dbReference>
<protein>
    <recommendedName>
        <fullName evidence="24">DE-cadherin</fullName>
    </recommendedName>
</protein>
<dbReference type="InterPro" id="IPR001791">
    <property type="entry name" value="Laminin_G"/>
</dbReference>
<dbReference type="PANTHER" id="PTHR24027:SF422">
    <property type="entry name" value="CADHERIN DOMAIN-CONTAINING PROTEIN"/>
    <property type="match status" value="1"/>
</dbReference>
<dbReference type="Pfam" id="PF02210">
    <property type="entry name" value="Laminin_G_2"/>
    <property type="match status" value="1"/>
</dbReference>
<dbReference type="PROSITE" id="PS00232">
    <property type="entry name" value="CADHERIN_1"/>
    <property type="match status" value="3"/>
</dbReference>
<comment type="subcellular location">
    <subcellularLocation>
        <location evidence="1 15">Cell membrane</location>
        <topology evidence="1 15">Single-pass type I membrane protein</topology>
    </subcellularLocation>
</comment>
<evidence type="ECO:0000256" key="13">
    <source>
        <dbReference type="PROSITE-ProRule" id="PRU00076"/>
    </source>
</evidence>
<dbReference type="InterPro" id="IPR020894">
    <property type="entry name" value="Cadherin_CS"/>
</dbReference>
<evidence type="ECO:0000256" key="2">
    <source>
        <dbReference type="ARBA" id="ARBA00022536"/>
    </source>
</evidence>
<dbReference type="PROSITE" id="PS50025">
    <property type="entry name" value="LAM_G_DOMAIN"/>
    <property type="match status" value="1"/>
</dbReference>
<keyword evidence="5" id="KW-0677">Repeat</keyword>
<dbReference type="InterPro" id="IPR056370">
    <property type="entry name" value="Shg-like_Ig-like"/>
</dbReference>
<dbReference type="GO" id="GO:0016342">
    <property type="term" value="C:catenin complex"/>
    <property type="evidence" value="ECO:0007669"/>
    <property type="project" value="TreeGrafter"/>
</dbReference>
<keyword evidence="7 15" id="KW-0130">Cell adhesion</keyword>
<feature type="domain" description="Cadherin" evidence="21">
    <location>
        <begin position="507"/>
        <end position="598"/>
    </location>
</feature>
<dbReference type="FunFam" id="4.10.900.10:FF:000012">
    <property type="entry name" value="Putative DE-cadherin"/>
    <property type="match status" value="1"/>
</dbReference>
<evidence type="ECO:0000256" key="16">
    <source>
        <dbReference type="RuleBase" id="RU004357"/>
    </source>
</evidence>
<evidence type="ECO:0000256" key="6">
    <source>
        <dbReference type="ARBA" id="ARBA00022837"/>
    </source>
</evidence>
<feature type="transmembrane region" description="Helical" evidence="17">
    <location>
        <begin position="1298"/>
        <end position="1318"/>
    </location>
</feature>
<dbReference type="GO" id="GO:0007156">
    <property type="term" value="P:homophilic cell adhesion via plasma membrane adhesion molecules"/>
    <property type="evidence" value="ECO:0007669"/>
    <property type="project" value="InterPro"/>
</dbReference>
<dbReference type="GO" id="GO:0034332">
    <property type="term" value="P:adherens junction organization"/>
    <property type="evidence" value="ECO:0007669"/>
    <property type="project" value="TreeGrafter"/>
</dbReference>
<dbReference type="InterPro" id="IPR000742">
    <property type="entry name" value="EGF"/>
</dbReference>
<evidence type="ECO:0000256" key="17">
    <source>
        <dbReference type="SAM" id="Phobius"/>
    </source>
</evidence>
<dbReference type="GO" id="GO:0008013">
    <property type="term" value="F:beta-catenin binding"/>
    <property type="evidence" value="ECO:0007669"/>
    <property type="project" value="TreeGrafter"/>
</dbReference>
<dbReference type="EMBL" id="JALNTZ010000010">
    <property type="protein sequence ID" value="KAJ3639291.1"/>
    <property type="molecule type" value="Genomic_DNA"/>
</dbReference>
<dbReference type="PANTHER" id="PTHR24027">
    <property type="entry name" value="CADHERIN-23"/>
    <property type="match status" value="1"/>
</dbReference>
<dbReference type="PROSITE" id="PS50268">
    <property type="entry name" value="CADHERIN_2"/>
    <property type="match status" value="7"/>
</dbReference>
<dbReference type="PRINTS" id="PR00205">
    <property type="entry name" value="CADHERIN"/>
</dbReference>
<keyword evidence="4 18" id="KW-0732">Signal</keyword>
<gene>
    <name evidence="22" type="ORF">Zmor_002656</name>
</gene>
<dbReference type="PROSITE" id="PS50026">
    <property type="entry name" value="EGF_3"/>
    <property type="match status" value="1"/>
</dbReference>
<feature type="domain" description="Laminin G" evidence="19">
    <location>
        <begin position="1095"/>
        <end position="1282"/>
    </location>
</feature>
<dbReference type="FunFam" id="2.60.40.60:FF:000058">
    <property type="entry name" value="FAT atypical cadherin 3"/>
    <property type="match status" value="1"/>
</dbReference>
<feature type="chain" id="PRO_5041202555" description="DE-cadherin" evidence="18">
    <location>
        <begin position="21"/>
        <end position="1466"/>
    </location>
</feature>
<accession>A0AA38M0R9</accession>
<feature type="domain" description="Cadherin" evidence="21">
    <location>
        <begin position="288"/>
        <end position="386"/>
    </location>
</feature>
<dbReference type="InterPro" id="IPR000233">
    <property type="entry name" value="Cadherin_Y-type_LIR"/>
</dbReference>
<comment type="caution">
    <text evidence="22">The sequence shown here is derived from an EMBL/GenBank/DDBJ whole genome shotgun (WGS) entry which is preliminary data.</text>
</comment>
<dbReference type="GO" id="GO:0035239">
    <property type="term" value="P:tube morphogenesis"/>
    <property type="evidence" value="ECO:0007669"/>
    <property type="project" value="UniProtKB-ARBA"/>
</dbReference>
<evidence type="ECO:0000256" key="15">
    <source>
        <dbReference type="RuleBase" id="RU003318"/>
    </source>
</evidence>
<name>A0AA38M0R9_9CUCU</name>
<reference evidence="22" key="1">
    <citation type="journal article" date="2023" name="G3 (Bethesda)">
        <title>Whole genome assemblies of Zophobas morio and Tenebrio molitor.</title>
        <authorList>
            <person name="Kaur S."/>
            <person name="Stinson S.A."/>
            <person name="diCenzo G.C."/>
        </authorList>
    </citation>
    <scope>NUCLEOTIDE SEQUENCE</scope>
    <source>
        <strain evidence="22">QUZm001</strain>
    </source>
</reference>
<keyword evidence="23" id="KW-1185">Reference proteome</keyword>
<keyword evidence="6 12" id="KW-0106">Calcium</keyword>
<dbReference type="Gene3D" id="2.60.120.200">
    <property type="match status" value="1"/>
</dbReference>
<keyword evidence="11" id="KW-0325">Glycoprotein</keyword>
<proteinExistence type="predicted"/>
<evidence type="ECO:0000259" key="21">
    <source>
        <dbReference type="PROSITE" id="PS50268"/>
    </source>
</evidence>
<dbReference type="SMART" id="SM00282">
    <property type="entry name" value="LamG"/>
    <property type="match status" value="1"/>
</dbReference>
<dbReference type="GO" id="GO:0007297">
    <property type="term" value="P:follicle cell of egg chamber migration"/>
    <property type="evidence" value="ECO:0007669"/>
    <property type="project" value="UniProtKB-ARBA"/>
</dbReference>
<feature type="disulfide bond" evidence="14">
    <location>
        <begin position="1255"/>
        <end position="1282"/>
    </location>
</feature>
<dbReference type="CDD" id="cd11304">
    <property type="entry name" value="Cadherin_repeat"/>
    <property type="match status" value="6"/>
</dbReference>
<dbReference type="GO" id="GO:0048565">
    <property type="term" value="P:digestive tract development"/>
    <property type="evidence" value="ECO:0007669"/>
    <property type="project" value="UniProtKB-ARBA"/>
</dbReference>
<dbReference type="GO" id="GO:0009887">
    <property type="term" value="P:animal organ morphogenesis"/>
    <property type="evidence" value="ECO:0007669"/>
    <property type="project" value="UniProtKB-ARBA"/>
</dbReference>
<dbReference type="GO" id="GO:0001736">
    <property type="term" value="P:establishment of planar polarity"/>
    <property type="evidence" value="ECO:0007669"/>
    <property type="project" value="UniProtKB-ARBA"/>
</dbReference>
<dbReference type="Pfam" id="PF00028">
    <property type="entry name" value="Cadherin"/>
    <property type="match status" value="6"/>
</dbReference>
<dbReference type="Pfam" id="PF01049">
    <property type="entry name" value="CADH_Y-type_LIR"/>
    <property type="match status" value="1"/>
</dbReference>
<keyword evidence="8 17" id="KW-1133">Transmembrane helix</keyword>
<comment type="caution">
    <text evidence="13">Lacks conserved residue(s) required for the propagation of feature annotation.</text>
</comment>
<evidence type="ECO:0000256" key="11">
    <source>
        <dbReference type="ARBA" id="ARBA00023180"/>
    </source>
</evidence>
<dbReference type="FunFam" id="2.60.40.60:FF:000032">
    <property type="entry name" value="FAT atypical cadherin 1"/>
    <property type="match status" value="1"/>
</dbReference>
<feature type="domain" description="Cadherin" evidence="21">
    <location>
        <begin position="386"/>
        <end position="497"/>
    </location>
</feature>
<dbReference type="GO" id="GO:0048589">
    <property type="term" value="P:developmental growth"/>
    <property type="evidence" value="ECO:0007669"/>
    <property type="project" value="UniProtKB-ARBA"/>
</dbReference>
<evidence type="ECO:0000259" key="19">
    <source>
        <dbReference type="PROSITE" id="PS50025"/>
    </source>
</evidence>
<keyword evidence="9 17" id="KW-0472">Membrane</keyword>
<dbReference type="GO" id="GO:0007043">
    <property type="term" value="P:cell-cell junction assembly"/>
    <property type="evidence" value="ECO:0007669"/>
    <property type="project" value="TreeGrafter"/>
</dbReference>
<dbReference type="GO" id="GO:0005912">
    <property type="term" value="C:adherens junction"/>
    <property type="evidence" value="ECO:0007669"/>
    <property type="project" value="TreeGrafter"/>
</dbReference>
<dbReference type="Proteomes" id="UP001168821">
    <property type="component" value="Unassembled WGS sequence"/>
</dbReference>
<evidence type="ECO:0000256" key="4">
    <source>
        <dbReference type="ARBA" id="ARBA00022729"/>
    </source>
</evidence>
<dbReference type="GO" id="GO:0007163">
    <property type="term" value="P:establishment or maintenance of cell polarity"/>
    <property type="evidence" value="ECO:0007669"/>
    <property type="project" value="UniProtKB-ARBA"/>
</dbReference>
<dbReference type="GO" id="GO:0098858">
    <property type="term" value="C:actin-based cell projection"/>
    <property type="evidence" value="ECO:0007669"/>
    <property type="project" value="UniProtKB-ARBA"/>
</dbReference>
<feature type="signal peptide" evidence="18">
    <location>
        <begin position="1"/>
        <end position="20"/>
    </location>
</feature>
<evidence type="ECO:0000256" key="1">
    <source>
        <dbReference type="ARBA" id="ARBA00004251"/>
    </source>
</evidence>
<evidence type="ECO:0000313" key="22">
    <source>
        <dbReference type="EMBL" id="KAJ3639291.1"/>
    </source>
</evidence>
<evidence type="ECO:0000256" key="5">
    <source>
        <dbReference type="ARBA" id="ARBA00022737"/>
    </source>
</evidence>
<dbReference type="Gene3D" id="2.60.40.60">
    <property type="entry name" value="Cadherins"/>
    <property type="match status" value="7"/>
</dbReference>
<evidence type="ECO:0000259" key="20">
    <source>
        <dbReference type="PROSITE" id="PS50026"/>
    </source>
</evidence>
<dbReference type="GO" id="GO:0045296">
    <property type="term" value="F:cadherin binding"/>
    <property type="evidence" value="ECO:0007669"/>
    <property type="project" value="TreeGrafter"/>
</dbReference>
<evidence type="ECO:0000313" key="23">
    <source>
        <dbReference type="Proteomes" id="UP001168821"/>
    </source>
</evidence>
<evidence type="ECO:0000256" key="14">
    <source>
        <dbReference type="PROSITE-ProRule" id="PRU00122"/>
    </source>
</evidence>
<evidence type="ECO:0000256" key="8">
    <source>
        <dbReference type="ARBA" id="ARBA00022989"/>
    </source>
</evidence>
<feature type="domain" description="Cadherin" evidence="21">
    <location>
        <begin position="53"/>
        <end position="163"/>
    </location>
</feature>
<evidence type="ECO:0000256" key="3">
    <source>
        <dbReference type="ARBA" id="ARBA00022692"/>
    </source>
</evidence>
<sequence length="1466" mass="163549">MGCIKLLLCLCLYCLYTGSAQELDTHSEVDNNIISGKNQRLELNQNQKPMFRDCAVYAPEVKEEEPGDTFVIKVQAHDDDPADKEGGRITYRIEEQEGKRKNFRINEATGEIYTTLPFDRDEPTRQKELYLTVSASDDGRPQLADICTFKISITDINDNVPSFDQTEYATKVSEDHPENTEVSRVFAYDSDEGENARLTYSFVSSGSGNTGALEEYFRIDPDTGVIYLKKSLKGQRGIKYSTSVAVHDNGQEPKGATADVSFTVVDSDKKAPTIKVNDIQQRIKLREDENDFEKHLVNITAESNINDKDIIFELVKGKTTQTNKDQNFVLSPTGSNSAAILLARPLDYETVTEYKLTVRAQNKDLLFATVEIIVEVEDVNDEIPYFIEILKGSIVENNDIGAPAMTVRAIDKDGTSPNNLVEYELITYNDLFSINKATGEIKAKATFDREQEKIYHVLVQARDSAPSALFRDKNKTNSANQTFPISIEDQNDNQPKFEHSLYTVFNISETADVQKDVVEVKARDSDTASLIKYSIIEGNIDDAFNIEEITGRIKVNKKLDFEKIESYELTVRAYDGAFSDEAKVIIEILNENDELPVFEPYEKNIDFEEEKVSPECIIKLKAYDPDIKNRTIDQKIVYKVGDQYKTFLSVTPDTGCVTIINKLDRDPPTGSPSYQAFIYAYDNSGGPNALSSYAELNIILTDINDNAPFLSKTEVVWYENEPPGSILMLTAIDNDGPSNGEPFTFEIASSRYDLFEKFSIKGDELRAEATFDREEKKYYDIPIVITDSGKPPKSGTSILKVIIGDRNDNAAQDGSSEIFVYKYEGFKTDTAIGRVYVTDPDDWDLPDKIFQAAKPSDNFNVLNNGTIIMPKSTAPNVYQLKFVVTENLPNGTSHRVNADVKVTVKDIPEIAVRKSGSIRLKGATIEEFIEKDPNTQLSKKDKLQDHISKILNTSLENVDVFTVMTSPSNSSFVDVRFSAHGSPYYAPEKLNNKATEQQEKLEKELGVEFLMININECFRDNVCPVNSSCANVLNIKDEPAVVFTNKTSFVGVKAVAEALCECKKRIETECFNGGTPIENGKCNCPDGTEGPNCEIYGISFPGNGWAMYPTFDSCANTVISLNVLPQTDDGLIFYVGPLTKRHTAISKGFISVELKGGLVVLKIDLGNGVDEVVSDYKKINDGAMHKIKINYTTNDVQLEVDDCPSDCLRWKNLRQTGLLKLNGPLQVGGRSNIFSAEETKIVWENPPSSQGFRGCITNFTYNSYVYNLGTPSDKLNAHEGTCNSATFQAATFGIDSNFLIAILVCLAILLILLLAVVVHKRKQDNLNEKDMDDTRENIINYEDEGGGECDTNFDLSVLRNNIDEKPPMKDNLYKQAGDVPADIGGFLEDKKRSCDKDTLPYDDVRHYAYEGDGNSSGSLSSLASCTDEGDLKFNYLSNFGPRFRKLADMYGDDASEEGSQNEESWC</sequence>
<dbReference type="InterPro" id="IPR015919">
    <property type="entry name" value="Cadherin-like_sf"/>
</dbReference>
<dbReference type="CDD" id="cd00110">
    <property type="entry name" value="LamG"/>
    <property type="match status" value="1"/>
</dbReference>
<evidence type="ECO:0000256" key="10">
    <source>
        <dbReference type="ARBA" id="ARBA00023157"/>
    </source>
</evidence>
<dbReference type="GO" id="GO:0005509">
    <property type="term" value="F:calcium ion binding"/>
    <property type="evidence" value="ECO:0007669"/>
    <property type="project" value="UniProtKB-UniRule"/>
</dbReference>
<keyword evidence="3 15" id="KW-0812">Transmembrane</keyword>
<dbReference type="GO" id="GO:0008104">
    <property type="term" value="P:intracellular protein localization"/>
    <property type="evidence" value="ECO:0007669"/>
    <property type="project" value="UniProtKB-ARBA"/>
</dbReference>
<dbReference type="InterPro" id="IPR027397">
    <property type="entry name" value="Catenin-bd_sf"/>
</dbReference>
<dbReference type="SMART" id="SM00112">
    <property type="entry name" value="CA"/>
    <property type="match status" value="7"/>
</dbReference>
<feature type="domain" description="Cadherin" evidence="21">
    <location>
        <begin position="599"/>
        <end position="710"/>
    </location>
</feature>
<evidence type="ECO:0000256" key="7">
    <source>
        <dbReference type="ARBA" id="ARBA00022889"/>
    </source>
</evidence>
<evidence type="ECO:0000256" key="9">
    <source>
        <dbReference type="ARBA" id="ARBA00023136"/>
    </source>
</evidence>
<keyword evidence="10 13" id="KW-1015">Disulfide bond</keyword>
<feature type="domain" description="Cadherin" evidence="21">
    <location>
        <begin position="164"/>
        <end position="274"/>
    </location>
</feature>
<dbReference type="SUPFAM" id="SSF49313">
    <property type="entry name" value="Cadherin-like"/>
    <property type="match status" value="8"/>
</dbReference>
<dbReference type="InterPro" id="IPR002126">
    <property type="entry name" value="Cadherin-like_dom"/>
</dbReference>
<dbReference type="GO" id="GO:0007431">
    <property type="term" value="P:salivary gland development"/>
    <property type="evidence" value="ECO:0007669"/>
    <property type="project" value="UniProtKB-ARBA"/>
</dbReference>
<feature type="domain" description="Cadherin" evidence="21">
    <location>
        <begin position="719"/>
        <end position="819"/>
    </location>
</feature>
<organism evidence="22 23">
    <name type="scientific">Zophobas morio</name>
    <dbReference type="NCBI Taxonomy" id="2755281"/>
    <lineage>
        <taxon>Eukaryota</taxon>
        <taxon>Metazoa</taxon>
        <taxon>Ecdysozoa</taxon>
        <taxon>Arthropoda</taxon>
        <taxon>Hexapoda</taxon>
        <taxon>Insecta</taxon>
        <taxon>Pterygota</taxon>
        <taxon>Neoptera</taxon>
        <taxon>Endopterygota</taxon>
        <taxon>Coleoptera</taxon>
        <taxon>Polyphaga</taxon>
        <taxon>Cucujiformia</taxon>
        <taxon>Tenebrionidae</taxon>
        <taxon>Zophobas</taxon>
    </lineage>
</organism>
<keyword evidence="2 13" id="KW-0245">EGF-like domain</keyword>
<dbReference type="Pfam" id="PF24811">
    <property type="entry name" value="Ig_Shg"/>
    <property type="match status" value="1"/>
</dbReference>
<comment type="function">
    <text evidence="16">Cadherins are calcium-dependent cell adhesion proteins.</text>
</comment>
<dbReference type="GO" id="GO:0016339">
    <property type="term" value="P:calcium-dependent cell-cell adhesion via plasma membrane cell adhesion molecules"/>
    <property type="evidence" value="ECO:0007669"/>
    <property type="project" value="TreeGrafter"/>
</dbReference>
<dbReference type="FunFam" id="2.60.40.60:FF:000021">
    <property type="entry name" value="FAT atypical cadherin 1"/>
    <property type="match status" value="1"/>
</dbReference>
<feature type="domain" description="EGF-like" evidence="20">
    <location>
        <begin position="1061"/>
        <end position="1094"/>
    </location>
</feature>
<evidence type="ECO:0000256" key="18">
    <source>
        <dbReference type="SAM" id="SignalP"/>
    </source>
</evidence>
<dbReference type="GO" id="GO:0044331">
    <property type="term" value="P:cell-cell adhesion mediated by cadherin"/>
    <property type="evidence" value="ECO:0007669"/>
    <property type="project" value="TreeGrafter"/>
</dbReference>
<dbReference type="InterPro" id="IPR013320">
    <property type="entry name" value="ConA-like_dom_sf"/>
</dbReference>
<dbReference type="SUPFAM" id="SSF49899">
    <property type="entry name" value="Concanavalin A-like lectins/glucanases"/>
    <property type="match status" value="1"/>
</dbReference>
<dbReference type="InterPro" id="IPR039808">
    <property type="entry name" value="Cadherin"/>
</dbReference>
<dbReference type="GO" id="GO:0007424">
    <property type="term" value="P:open tracheal system development"/>
    <property type="evidence" value="ECO:0007669"/>
    <property type="project" value="UniProtKB-ARBA"/>
</dbReference>
<evidence type="ECO:0000256" key="12">
    <source>
        <dbReference type="PROSITE-ProRule" id="PRU00043"/>
    </source>
</evidence>
<feature type="disulfide bond" evidence="13">
    <location>
        <begin position="1084"/>
        <end position="1093"/>
    </location>
</feature>
<dbReference type="GO" id="GO:0000902">
    <property type="term" value="P:cell morphogenesis"/>
    <property type="evidence" value="ECO:0007669"/>
    <property type="project" value="TreeGrafter"/>
</dbReference>